<keyword evidence="4" id="KW-1185">Reference proteome</keyword>
<name>A0AAD1TZ36_EUPCR</name>
<dbReference type="Proteomes" id="UP001295684">
    <property type="component" value="Unassembled WGS sequence"/>
</dbReference>
<dbReference type="PANTHER" id="PTHR22957:SF337">
    <property type="entry name" value="TBC1 DOMAIN FAMILY MEMBER 5"/>
    <property type="match status" value="1"/>
</dbReference>
<accession>A0AAD1TZ36</accession>
<evidence type="ECO:0000256" key="1">
    <source>
        <dbReference type="ARBA" id="ARBA00022468"/>
    </source>
</evidence>
<keyword evidence="1" id="KW-0343">GTPase activation</keyword>
<dbReference type="AlphaFoldDB" id="A0AAD1TZ36"/>
<dbReference type="SMART" id="SM00164">
    <property type="entry name" value="TBC"/>
    <property type="match status" value="1"/>
</dbReference>
<dbReference type="InterPro" id="IPR000195">
    <property type="entry name" value="Rab-GAP-TBC_dom"/>
</dbReference>
<comment type="caution">
    <text evidence="3">The sequence shown here is derived from an EMBL/GenBank/DDBJ whole genome shotgun (WGS) entry which is preliminary data.</text>
</comment>
<proteinExistence type="predicted"/>
<dbReference type="PANTHER" id="PTHR22957">
    <property type="entry name" value="TBC1 DOMAIN FAMILY MEMBER GTPASE-ACTIVATING PROTEIN"/>
    <property type="match status" value="1"/>
</dbReference>
<evidence type="ECO:0000259" key="2">
    <source>
        <dbReference type="PROSITE" id="PS50086"/>
    </source>
</evidence>
<feature type="domain" description="Rab-GAP TBC" evidence="2">
    <location>
        <begin position="49"/>
        <end position="357"/>
    </location>
</feature>
<reference evidence="3" key="1">
    <citation type="submission" date="2023-07" db="EMBL/GenBank/DDBJ databases">
        <authorList>
            <consortium name="AG Swart"/>
            <person name="Singh M."/>
            <person name="Singh A."/>
            <person name="Seah K."/>
            <person name="Emmerich C."/>
        </authorList>
    </citation>
    <scope>NUCLEOTIDE SEQUENCE</scope>
    <source>
        <strain evidence="3">DP1</strain>
    </source>
</reference>
<evidence type="ECO:0000313" key="4">
    <source>
        <dbReference type="Proteomes" id="UP001295684"/>
    </source>
</evidence>
<sequence>MDPEENKGLSSNPLGRMVFQKEKFIDFFLKSENCTLEQIKEQSRHGNLAEECGSRLHSWRVLLGLVPFNTNPETWIKKIRKHRKRFYKISDRYSIENTKNMDPMACNPLMSSTGNLWNELMDDKDMKDTIMKDVVRTYQEYKFFQRKKVRDQMVSTLYFWSKTYPMYSYRQGMNEIIAVIYFVFAAEKVQEDIDIDQLSDSEIASDHDNLIKFLYNTKHMNADVFIIFERVMSMGIKELYGTIDDLTTIKGKLDTIAKEDKDRMFKWKYEVEQEEKDRRAKIEQMYDDERKKSAVMRRCNRIYHNYLKRVDTEVYKHLISIKLDPELQLMRWLRCILSREFDIEISLSLWDYIFSGINDEFRKDRDFGDMYYTEDYFASTEDPLINLDYLCLAMIENIRDKIYKQEMEDCLEVFFHYPEVKGASRLISVAGKIEKAVINGTEVESSSVRMTPTESEAREDLKEQEIYKDEVKEEKTTKKSFSSESDFKCKEPKEETKEVVKTTPTSFYDPLSNFNSKTKFPSKGIPAAKPQKEEEGFVSKRIGDMKTPKNEKEDDLNHPLGGNLMNKNAYSQKNHQHITYEKEENHDSMVHQHSSSQEGITGEKVIGTLMGGINMINQKRREYVDPLVKKGLNSVQNQINQRSKRSDEELQHQRVLYEKLKKVKAFLDKLKEGGSHDEGDHHLINLDVDEENLSDVQLEVDTMIQMTYTRPNYD</sequence>
<organism evidence="3 4">
    <name type="scientific">Euplotes crassus</name>
    <dbReference type="NCBI Taxonomy" id="5936"/>
    <lineage>
        <taxon>Eukaryota</taxon>
        <taxon>Sar</taxon>
        <taxon>Alveolata</taxon>
        <taxon>Ciliophora</taxon>
        <taxon>Intramacronucleata</taxon>
        <taxon>Spirotrichea</taxon>
        <taxon>Hypotrichia</taxon>
        <taxon>Euplotida</taxon>
        <taxon>Euplotidae</taxon>
        <taxon>Moneuplotes</taxon>
    </lineage>
</organism>
<dbReference type="Gene3D" id="1.10.8.270">
    <property type="entry name" value="putative rabgap domain of human tbc1 domain family member 14 like domains"/>
    <property type="match status" value="1"/>
</dbReference>
<evidence type="ECO:0000313" key="3">
    <source>
        <dbReference type="EMBL" id="CAI2359005.1"/>
    </source>
</evidence>
<protein>
    <recommendedName>
        <fullName evidence="2">Rab-GAP TBC domain-containing protein</fullName>
    </recommendedName>
</protein>
<dbReference type="InterPro" id="IPR035969">
    <property type="entry name" value="Rab-GAP_TBC_sf"/>
</dbReference>
<dbReference type="GO" id="GO:0005096">
    <property type="term" value="F:GTPase activator activity"/>
    <property type="evidence" value="ECO:0007669"/>
    <property type="project" value="UniProtKB-KW"/>
</dbReference>
<dbReference type="EMBL" id="CAMPGE010000268">
    <property type="protein sequence ID" value="CAI2359005.1"/>
    <property type="molecule type" value="Genomic_DNA"/>
</dbReference>
<dbReference type="Pfam" id="PF00566">
    <property type="entry name" value="RabGAP-TBC"/>
    <property type="match status" value="2"/>
</dbReference>
<dbReference type="PROSITE" id="PS50086">
    <property type="entry name" value="TBC_RABGAP"/>
    <property type="match status" value="1"/>
</dbReference>
<dbReference type="SUPFAM" id="SSF47923">
    <property type="entry name" value="Ypt/Rab-GAP domain of gyp1p"/>
    <property type="match status" value="2"/>
</dbReference>
<gene>
    <name evidence="3" type="ORF">ECRASSUSDP1_LOCUS289</name>
</gene>
<dbReference type="Gene3D" id="1.10.472.80">
    <property type="entry name" value="Ypt/Rab-GAP domain of gyp1p, domain 3"/>
    <property type="match status" value="1"/>
</dbReference>